<dbReference type="GO" id="GO:0032543">
    <property type="term" value="P:mitochondrial translation"/>
    <property type="evidence" value="ECO:0007669"/>
    <property type="project" value="InterPro"/>
</dbReference>
<protein>
    <recommendedName>
        <fullName evidence="2">CHCH domain-containing protein</fullName>
    </recommendedName>
</protein>
<dbReference type="InterPro" id="IPR009069">
    <property type="entry name" value="Cys_alpha_HP_mot_SF"/>
</dbReference>
<dbReference type="EMBL" id="QBLH01003497">
    <property type="protein sequence ID" value="TGZ37970.1"/>
    <property type="molecule type" value="Genomic_DNA"/>
</dbReference>
<dbReference type="SUPFAM" id="SSF47072">
    <property type="entry name" value="Cysteine alpha-hairpin motif"/>
    <property type="match status" value="1"/>
</dbReference>
<dbReference type="GO" id="GO:0003723">
    <property type="term" value="F:RNA binding"/>
    <property type="evidence" value="ECO:0007669"/>
    <property type="project" value="TreeGrafter"/>
</dbReference>
<name>A0A4S2JQ13_9HYME</name>
<dbReference type="GO" id="GO:0005761">
    <property type="term" value="C:mitochondrial ribosome"/>
    <property type="evidence" value="ECO:0007669"/>
    <property type="project" value="InterPro"/>
</dbReference>
<dbReference type="InterPro" id="IPR033620">
    <property type="entry name" value="Ribosomal_mS37_met"/>
</dbReference>
<comment type="caution">
    <text evidence="3">The sequence shown here is derived from an EMBL/GenBank/DDBJ whole genome shotgun (WGS) entry which is preliminary data.</text>
</comment>
<evidence type="ECO:0000259" key="2">
    <source>
        <dbReference type="Pfam" id="PF06747"/>
    </source>
</evidence>
<evidence type="ECO:0000313" key="4">
    <source>
        <dbReference type="Proteomes" id="UP000310200"/>
    </source>
</evidence>
<proteinExistence type="predicted"/>
<keyword evidence="4" id="KW-1185">Reference proteome</keyword>
<accession>A0A4S2JQ13</accession>
<feature type="domain" description="CHCH" evidence="2">
    <location>
        <begin position="47"/>
        <end position="78"/>
    </location>
</feature>
<dbReference type="InterPro" id="IPR010625">
    <property type="entry name" value="CHCH"/>
</dbReference>
<dbReference type="Pfam" id="PF06747">
    <property type="entry name" value="CHCH"/>
    <property type="match status" value="1"/>
</dbReference>
<keyword evidence="1" id="KW-1015">Disulfide bond</keyword>
<reference evidence="3 4" key="1">
    <citation type="journal article" date="2019" name="Philos. Trans. R. Soc. Lond., B, Biol. Sci.">
        <title>Ant behaviour and brain gene expression of defending hosts depend on the ecological success of the intruding social parasite.</title>
        <authorList>
            <person name="Kaur R."/>
            <person name="Stoldt M."/>
            <person name="Jongepier E."/>
            <person name="Feldmeyer B."/>
            <person name="Menzel F."/>
            <person name="Bornberg-Bauer E."/>
            <person name="Foitzik S."/>
        </authorList>
    </citation>
    <scope>NUCLEOTIDE SEQUENCE [LARGE SCALE GENOMIC DNA]</scope>
    <source>
        <tissue evidence="3">Whole body</tissue>
    </source>
</reference>
<evidence type="ECO:0000256" key="1">
    <source>
        <dbReference type="ARBA" id="ARBA00023157"/>
    </source>
</evidence>
<dbReference type="GO" id="GO:0005654">
    <property type="term" value="C:nucleoplasm"/>
    <property type="evidence" value="ECO:0007669"/>
    <property type="project" value="TreeGrafter"/>
</dbReference>
<dbReference type="PANTHER" id="PTHR31278:SF2">
    <property type="entry name" value="SMALL RIBOSOMAL SUBUNIT PROTEIN MS37"/>
    <property type="match status" value="1"/>
</dbReference>
<dbReference type="PANTHER" id="PTHR31278">
    <property type="entry name" value="CHCHD1"/>
    <property type="match status" value="1"/>
</dbReference>
<dbReference type="STRING" id="300112.A0A4S2JQ13"/>
<sequence length="120" mass="14011">MRLTSLFFRNARQPQNEKKVPFKAIMPLKLRDFVSSKGGRRTSEHGCLYEMTLLLSCLEENEFEDKRCVPQVNALNKCNKTYTDNVQRMRSTQDQVVPVPESKNLTHKQVTYLLRSYPTV</sequence>
<evidence type="ECO:0000313" key="3">
    <source>
        <dbReference type="EMBL" id="TGZ37970.1"/>
    </source>
</evidence>
<gene>
    <name evidence="3" type="ORF">DBV15_08347</name>
</gene>
<dbReference type="AlphaFoldDB" id="A0A4S2JQ13"/>
<organism evidence="3 4">
    <name type="scientific">Temnothorax longispinosus</name>
    <dbReference type="NCBI Taxonomy" id="300112"/>
    <lineage>
        <taxon>Eukaryota</taxon>
        <taxon>Metazoa</taxon>
        <taxon>Ecdysozoa</taxon>
        <taxon>Arthropoda</taxon>
        <taxon>Hexapoda</taxon>
        <taxon>Insecta</taxon>
        <taxon>Pterygota</taxon>
        <taxon>Neoptera</taxon>
        <taxon>Endopterygota</taxon>
        <taxon>Hymenoptera</taxon>
        <taxon>Apocrita</taxon>
        <taxon>Aculeata</taxon>
        <taxon>Formicoidea</taxon>
        <taxon>Formicidae</taxon>
        <taxon>Myrmicinae</taxon>
        <taxon>Temnothorax</taxon>
    </lineage>
</organism>
<dbReference type="Proteomes" id="UP000310200">
    <property type="component" value="Unassembled WGS sequence"/>
</dbReference>